<dbReference type="EMBL" id="LJIJ01000015">
    <property type="protein sequence ID" value="ODN05823.1"/>
    <property type="molecule type" value="Genomic_DNA"/>
</dbReference>
<dbReference type="STRING" id="48709.A0A1D2NKM5"/>
<dbReference type="OrthoDB" id="75950at2759"/>
<dbReference type="Proteomes" id="UP000094527">
    <property type="component" value="Unassembled WGS sequence"/>
</dbReference>
<keyword evidence="4" id="KW-0966">Cell projection</keyword>
<keyword evidence="2 7" id="KW-0175">Coiled coil</keyword>
<comment type="caution">
    <text evidence="9">The sequence shown here is derived from an EMBL/GenBank/DDBJ whole genome shotgun (WGS) entry which is preliminary data.</text>
</comment>
<evidence type="ECO:0000256" key="6">
    <source>
        <dbReference type="ARBA" id="ARBA00033773"/>
    </source>
</evidence>
<evidence type="ECO:0000256" key="1">
    <source>
        <dbReference type="ARBA" id="ARBA00004138"/>
    </source>
</evidence>
<feature type="domain" description="Trichohyalin-plectin-homology" evidence="8">
    <location>
        <begin position="156"/>
        <end position="477"/>
    </location>
</feature>
<feature type="coiled-coil region" evidence="7">
    <location>
        <begin position="80"/>
        <end position="151"/>
    </location>
</feature>
<dbReference type="Pfam" id="PF13868">
    <property type="entry name" value="TPH"/>
    <property type="match status" value="1"/>
</dbReference>
<comment type="subcellular location">
    <subcellularLocation>
        <location evidence="1">Cell projection</location>
        <location evidence="1">Cilium</location>
    </subcellularLocation>
</comment>
<feature type="coiled-coil region" evidence="7">
    <location>
        <begin position="249"/>
        <end position="276"/>
    </location>
</feature>
<evidence type="ECO:0000256" key="2">
    <source>
        <dbReference type="ARBA" id="ARBA00023054"/>
    </source>
</evidence>
<evidence type="ECO:0000313" key="9">
    <source>
        <dbReference type="EMBL" id="ODN05823.1"/>
    </source>
</evidence>
<sequence length="515" mass="62347">MFAVPCRCPVLSPVPYSRQCMPCGKLAYPPKVEENRQARNERLFPILDMLETDRKMMIRQKIENRAEIKKTSDTAKFRTATQLEERSMDLERRSDRLKRIMDDEMFTYTQQILNEFEQQKESKIEAMRQRVAELRKNREDEEKKLVEAKLDQAFQTSCEQLRTLRVQKMAKEISKDWAEQIKMKERLNCEQEENDRMYAYLWWKDAENKFKREQAYECTRKEAMRRGLEELDRQMEYKKMQQGIQSKVREREIAENAKILQEMEDEQRKLAEEKQTRYLKSKEHVKDMIATREYYKNRRIKREEIVALEFLKKAVRELYIEQEDRNKAKRELMRSIEIYREYLRQRDCLANTRELELQQIIDNVIEEQYQKVNETRRREQAQRRQLFCNVMAGRAQQMEDLRAKRQEEDAQYKAEVAKLKEDWKLYLREVEAEKAGKAAKQGQYRGDLDCQVQYKNVRQERELAEFRREEELGEMQDAFFLNKLQTTLNEAQDVKSNPSRDPLVGKHIKQCLRPV</sequence>
<dbReference type="AlphaFoldDB" id="A0A1D2NKM5"/>
<organism evidence="9 10">
    <name type="scientific">Orchesella cincta</name>
    <name type="common">Springtail</name>
    <name type="synonym">Podura cincta</name>
    <dbReference type="NCBI Taxonomy" id="48709"/>
    <lineage>
        <taxon>Eukaryota</taxon>
        <taxon>Metazoa</taxon>
        <taxon>Ecdysozoa</taxon>
        <taxon>Arthropoda</taxon>
        <taxon>Hexapoda</taxon>
        <taxon>Collembola</taxon>
        <taxon>Entomobryomorpha</taxon>
        <taxon>Entomobryoidea</taxon>
        <taxon>Orchesellidae</taxon>
        <taxon>Orchesellinae</taxon>
        <taxon>Orchesella</taxon>
    </lineage>
</organism>
<keyword evidence="3" id="KW-0969">Cilium</keyword>
<comment type="similarity">
    <text evidence="5">Belongs to the CFAP53 family.</text>
</comment>
<evidence type="ECO:0000256" key="7">
    <source>
        <dbReference type="SAM" id="Coils"/>
    </source>
</evidence>
<protein>
    <recommendedName>
        <fullName evidence="6">Cilia- and flagella-associated protein 53</fullName>
    </recommendedName>
</protein>
<evidence type="ECO:0000259" key="8">
    <source>
        <dbReference type="Pfam" id="PF13868"/>
    </source>
</evidence>
<dbReference type="InterPro" id="IPR043597">
    <property type="entry name" value="TPH_dom"/>
</dbReference>
<evidence type="ECO:0000256" key="3">
    <source>
        <dbReference type="ARBA" id="ARBA00023069"/>
    </source>
</evidence>
<name>A0A1D2NKM5_ORCCI</name>
<dbReference type="PANTHER" id="PTHR31183:SF1">
    <property type="entry name" value="CILIA- AND FLAGELLA-ASSOCIATED PROTEIN 53"/>
    <property type="match status" value="1"/>
</dbReference>
<proteinExistence type="inferred from homology"/>
<reference evidence="9 10" key="1">
    <citation type="journal article" date="2016" name="Genome Biol. Evol.">
        <title>Gene Family Evolution Reflects Adaptation to Soil Environmental Stressors in the Genome of the Collembolan Orchesella cincta.</title>
        <authorList>
            <person name="Faddeeva-Vakhrusheva A."/>
            <person name="Derks M.F."/>
            <person name="Anvar S.Y."/>
            <person name="Agamennone V."/>
            <person name="Suring W."/>
            <person name="Smit S."/>
            <person name="van Straalen N.M."/>
            <person name="Roelofs D."/>
        </authorList>
    </citation>
    <scope>NUCLEOTIDE SEQUENCE [LARGE SCALE GENOMIC DNA]</scope>
    <source>
        <tissue evidence="9">Mixed pool</tissue>
    </source>
</reference>
<dbReference type="GO" id="GO:0005929">
    <property type="term" value="C:cilium"/>
    <property type="evidence" value="ECO:0007669"/>
    <property type="project" value="UniProtKB-SubCell"/>
</dbReference>
<dbReference type="InterPro" id="IPR043596">
    <property type="entry name" value="CFAP53/TCHP"/>
</dbReference>
<evidence type="ECO:0000256" key="4">
    <source>
        <dbReference type="ARBA" id="ARBA00023273"/>
    </source>
</evidence>
<keyword evidence="10" id="KW-1185">Reference proteome</keyword>
<evidence type="ECO:0000256" key="5">
    <source>
        <dbReference type="ARBA" id="ARBA00033747"/>
    </source>
</evidence>
<gene>
    <name evidence="9" type="ORF">Ocin01_00836</name>
</gene>
<evidence type="ECO:0000313" key="10">
    <source>
        <dbReference type="Proteomes" id="UP000094527"/>
    </source>
</evidence>
<keyword evidence="9" id="KW-0282">Flagellum</keyword>
<accession>A0A1D2NKM5</accession>
<dbReference type="PANTHER" id="PTHR31183">
    <property type="entry name" value="TRICHOPLEIN KERATIN FILAMENT-BINDING PROTEIN FAMILY MEMBER"/>
    <property type="match status" value="1"/>
</dbReference>
<dbReference type="OMA" id="EENDRMY"/>